<keyword evidence="5" id="KW-1185">Reference proteome</keyword>
<dbReference type="InterPro" id="IPR057288">
    <property type="entry name" value="PH_PLEKHM2"/>
</dbReference>
<dbReference type="Gene3D" id="2.30.29.30">
    <property type="entry name" value="Pleckstrin-homology domain (PH domain)/Phosphotyrosine-binding domain (PTB)"/>
    <property type="match status" value="1"/>
</dbReference>
<accession>A0A077ZB23</accession>
<dbReference type="GO" id="GO:0019894">
    <property type="term" value="F:kinesin binding"/>
    <property type="evidence" value="ECO:0007669"/>
    <property type="project" value="TreeGrafter"/>
</dbReference>
<proteinExistence type="predicted"/>
<dbReference type="PANTHER" id="PTHR46556:SF1">
    <property type="entry name" value="PLECKSTRIN HOMOLOGY DOMAIN-CONTAINING FAMILY M MEMBER 2"/>
    <property type="match status" value="1"/>
</dbReference>
<dbReference type="PANTHER" id="PTHR46556">
    <property type="entry name" value="PLECKSTRIN HOMOLOGY DOMAIN-CONTAINING FAMILY M MEMBER 2"/>
    <property type="match status" value="1"/>
</dbReference>
<dbReference type="AlphaFoldDB" id="A0A077ZB23"/>
<dbReference type="OrthoDB" id="9983817at2759"/>
<dbReference type="GO" id="GO:0032418">
    <property type="term" value="P:lysosome localization"/>
    <property type="evidence" value="ECO:0007669"/>
    <property type="project" value="TreeGrafter"/>
</dbReference>
<dbReference type="PROSITE" id="PS50003">
    <property type="entry name" value="PH_DOMAIN"/>
    <property type="match status" value="1"/>
</dbReference>
<gene>
    <name evidence="4" type="ORF">TTRE_0000583901</name>
</gene>
<dbReference type="GO" id="GO:0007030">
    <property type="term" value="P:Golgi organization"/>
    <property type="evidence" value="ECO:0007669"/>
    <property type="project" value="TreeGrafter"/>
</dbReference>
<evidence type="ECO:0000256" key="2">
    <source>
        <dbReference type="ARBA" id="ARBA00022490"/>
    </source>
</evidence>
<evidence type="ECO:0000259" key="3">
    <source>
        <dbReference type="PROSITE" id="PS50003"/>
    </source>
</evidence>
<dbReference type="Proteomes" id="UP000030665">
    <property type="component" value="Unassembled WGS sequence"/>
</dbReference>
<dbReference type="InterPro" id="IPR001849">
    <property type="entry name" value="PH_domain"/>
</dbReference>
<name>A0A077ZB23_TRITR</name>
<reference evidence="4" key="1">
    <citation type="submission" date="2014-01" db="EMBL/GenBank/DDBJ databases">
        <authorList>
            <person name="Aslett M."/>
        </authorList>
    </citation>
    <scope>NUCLEOTIDE SEQUENCE</scope>
</reference>
<dbReference type="Pfam" id="PF00169">
    <property type="entry name" value="PH"/>
    <property type="match status" value="1"/>
</dbReference>
<dbReference type="SMART" id="SM00233">
    <property type="entry name" value="PH"/>
    <property type="match status" value="1"/>
</dbReference>
<organism evidence="4 5">
    <name type="scientific">Trichuris trichiura</name>
    <name type="common">Whipworm</name>
    <name type="synonym">Trichocephalus trichiurus</name>
    <dbReference type="NCBI Taxonomy" id="36087"/>
    <lineage>
        <taxon>Eukaryota</taxon>
        <taxon>Metazoa</taxon>
        <taxon>Ecdysozoa</taxon>
        <taxon>Nematoda</taxon>
        <taxon>Enoplea</taxon>
        <taxon>Dorylaimia</taxon>
        <taxon>Trichinellida</taxon>
        <taxon>Trichuridae</taxon>
        <taxon>Trichuris</taxon>
    </lineage>
</organism>
<comment type="subcellular location">
    <subcellularLocation>
        <location evidence="1">Cytoplasm</location>
    </subcellularLocation>
</comment>
<dbReference type="GO" id="GO:0032880">
    <property type="term" value="P:regulation of protein localization"/>
    <property type="evidence" value="ECO:0007669"/>
    <property type="project" value="TreeGrafter"/>
</dbReference>
<dbReference type="Pfam" id="PF23142">
    <property type="entry name" value="PH_PLEKHM2"/>
    <property type="match status" value="1"/>
</dbReference>
<sequence>MFIYPSVPVDFDHLLSFHGLGDAEENENSLIPGGAFVAKLHLILFESHASNASDSDEGATIDDYVLFSQLVDELHGLFENRCWNSFPLCYYELVLCQLFCTSIEYVVSFVLCSISDVLHALRLQQYLSIADETRNSKPSDCESVVSDKVGNDSRSVKVSTAEIAEDTSTYCQLSNVRKGSMALPQRHRIRKTKVWAPAIEEGSPNDCDTSGLEFESSCLESSSQAKSSCQRRLTPEGSIQTPFSSFVDDGCASMEQKSFEGDNGPIDEKAALDVAFSLISANAENGQSSSTSLLCSPRRSSLDDAINSSAHLFEGNSSPCDAEKAESKFATRQDFTNQILNHLESVSEVLASYSDGLGKSEFKNDPESEKASRIFAPAILPSSNESRMANLEDGEVILESGEVVELAVHVFTEEAEQFYKMFRFYHDHQKGAFDIRHLVLTNQAVYVVNRSSIGDSALSFSRDFGAPYFKLSDISVGLGSQTITFNLAQGKGGYVVCTCSHQLTRAILSALEVSIRRHTAEGKSRPLLLKDSTKQRLAMSKWMSSELSSVPLPVSFYALVFWYPSIDQSCLSGLCFLGRSGFLYCRKLSKYRVWPRADEWTQDYFILRGQKLYQFEDSSCKVGKRVYNLREEVSGCREIEDYNYEFAFEVTLNSDGTALQFACSTRNEALQWMNSILQNSSNAEVSSATDGHCLACSCVLTDGYVFLGQETDDANFIRTLACLEFNCIQSVVAQSSDNCAILDVQTKNENNCGKWLLSFAAAQELHAFVKCLTTHLPKLHQESLDSESELSSLCNAAAKRWKASV</sequence>
<reference evidence="4" key="2">
    <citation type="submission" date="2014-03" db="EMBL/GenBank/DDBJ databases">
        <title>The whipworm genome and dual-species transcriptomics of an intimate host-pathogen interaction.</title>
        <authorList>
            <person name="Foth B.J."/>
            <person name="Tsai I.J."/>
            <person name="Reid A.J."/>
            <person name="Bancroft A.J."/>
            <person name="Nichol S."/>
            <person name="Tracey A."/>
            <person name="Holroyd N."/>
            <person name="Cotton J.A."/>
            <person name="Stanley E.J."/>
            <person name="Zarowiecki M."/>
            <person name="Liu J.Z."/>
            <person name="Huckvale T."/>
            <person name="Cooper P.J."/>
            <person name="Grencis R.K."/>
            <person name="Berriman M."/>
        </authorList>
    </citation>
    <scope>NUCLEOTIDE SEQUENCE [LARGE SCALE GENOMIC DNA]</scope>
</reference>
<dbReference type="EMBL" id="HG806177">
    <property type="protein sequence ID" value="CDW57547.1"/>
    <property type="molecule type" value="Genomic_DNA"/>
</dbReference>
<evidence type="ECO:0000256" key="1">
    <source>
        <dbReference type="ARBA" id="ARBA00004496"/>
    </source>
</evidence>
<dbReference type="SUPFAM" id="SSF50729">
    <property type="entry name" value="PH domain-like"/>
    <property type="match status" value="1"/>
</dbReference>
<feature type="domain" description="PH" evidence="3">
    <location>
        <begin position="576"/>
        <end position="681"/>
    </location>
</feature>
<dbReference type="STRING" id="36087.A0A077ZB23"/>
<evidence type="ECO:0000313" key="5">
    <source>
        <dbReference type="Proteomes" id="UP000030665"/>
    </source>
</evidence>
<dbReference type="InterPro" id="IPR011993">
    <property type="entry name" value="PH-like_dom_sf"/>
</dbReference>
<evidence type="ECO:0000313" key="4">
    <source>
        <dbReference type="EMBL" id="CDW57547.1"/>
    </source>
</evidence>
<dbReference type="GO" id="GO:0010008">
    <property type="term" value="C:endosome membrane"/>
    <property type="evidence" value="ECO:0007669"/>
    <property type="project" value="TreeGrafter"/>
</dbReference>
<protein>
    <recommendedName>
        <fullName evidence="3">PH domain-containing protein</fullName>
    </recommendedName>
</protein>
<keyword evidence="2" id="KW-0963">Cytoplasm</keyword>
<dbReference type="InterPro" id="IPR053015">
    <property type="entry name" value="PH_domain-containing_M2"/>
</dbReference>